<gene>
    <name evidence="3" type="ORF">SAMN05446037_101824</name>
</gene>
<dbReference type="GO" id="GO:0046872">
    <property type="term" value="F:metal ion binding"/>
    <property type="evidence" value="ECO:0007669"/>
    <property type="project" value="UniProtKB-KW"/>
</dbReference>
<feature type="domain" description="Peptidase M20 dimerisation" evidence="2">
    <location>
        <begin position="166"/>
        <end position="257"/>
    </location>
</feature>
<name>A0A239GT07_9FIRM</name>
<dbReference type="InterPro" id="IPR011650">
    <property type="entry name" value="Peptidase_M20_dimer"/>
</dbReference>
<dbReference type="PANTHER" id="PTHR11014:SF122">
    <property type="entry name" value="AMIDOHYDROLASE AMHX"/>
    <property type="match status" value="1"/>
</dbReference>
<dbReference type="EMBL" id="FZOJ01000018">
    <property type="protein sequence ID" value="SNS71204.1"/>
    <property type="molecule type" value="Genomic_DNA"/>
</dbReference>
<evidence type="ECO:0000256" key="1">
    <source>
        <dbReference type="PIRSR" id="PIRSR005962-1"/>
    </source>
</evidence>
<feature type="binding site" evidence="1">
    <location>
        <position position="121"/>
    </location>
    <ligand>
        <name>Mn(2+)</name>
        <dbReference type="ChEBI" id="CHEBI:29035"/>
        <label>2</label>
    </ligand>
</feature>
<dbReference type="OrthoDB" id="9776731at2"/>
<organism evidence="3 4">
    <name type="scientific">Anaerovirgula multivorans</name>
    <dbReference type="NCBI Taxonomy" id="312168"/>
    <lineage>
        <taxon>Bacteria</taxon>
        <taxon>Bacillati</taxon>
        <taxon>Bacillota</taxon>
        <taxon>Clostridia</taxon>
        <taxon>Peptostreptococcales</taxon>
        <taxon>Natronincolaceae</taxon>
        <taxon>Anaerovirgula</taxon>
    </lineage>
</organism>
<dbReference type="Gene3D" id="3.30.70.360">
    <property type="match status" value="1"/>
</dbReference>
<feature type="binding site" evidence="1">
    <location>
        <position position="337"/>
    </location>
    <ligand>
        <name>Mn(2+)</name>
        <dbReference type="ChEBI" id="CHEBI:29035"/>
        <label>2</label>
    </ligand>
</feature>
<dbReference type="NCBIfam" id="TIGR01891">
    <property type="entry name" value="amidohydrolases"/>
    <property type="match status" value="1"/>
</dbReference>
<accession>A0A239GT07</accession>
<proteinExistence type="predicted"/>
<keyword evidence="1" id="KW-0464">Manganese</keyword>
<dbReference type="SUPFAM" id="SSF55031">
    <property type="entry name" value="Bacterial exopeptidase dimerisation domain"/>
    <property type="match status" value="1"/>
</dbReference>
<sequence length="364" mass="39115">MREKYVEKVYKHLHSIPEKALCEFKTSEFIASELKTMGYSVKENFFETSVIAVKDSGNEGPALAVRADMDALEFEIGGKKVVNHACGHDTHSAMVLATAKAVVEKGIKRGKIVFVFQPAEEISKGAIGISKSGMLDDVTEMVGIHLRPIQEASLGEATPALSHGASKMISVKIKGTIAHGARPHLGVNAVDAAVLAVNAVNAIRGNPSIAHSVKVTNIQTEGTAHNVIPNVVYLKLDLRAQTNELMDSLTEGVKNAILTSVKSIGAEAEITYCDGVVAAEYDDNMISVAKEAIIEVLGKSLEPIVTPGGEDFHFYTQMLDIKTSYIGLGADLKPGLHDPEMTFNLKALEYGEKVLSKIVHKRLG</sequence>
<keyword evidence="4" id="KW-1185">Reference proteome</keyword>
<dbReference type="InterPro" id="IPR036264">
    <property type="entry name" value="Bact_exopeptidase_dim_dom"/>
</dbReference>
<feature type="binding site" evidence="1">
    <location>
        <position position="86"/>
    </location>
    <ligand>
        <name>Mn(2+)</name>
        <dbReference type="ChEBI" id="CHEBI:29035"/>
        <label>2</label>
    </ligand>
</feature>
<dbReference type="Gene3D" id="3.40.630.10">
    <property type="entry name" value="Zn peptidases"/>
    <property type="match status" value="1"/>
</dbReference>
<evidence type="ECO:0000313" key="3">
    <source>
        <dbReference type="EMBL" id="SNS71204.1"/>
    </source>
</evidence>
<comment type="cofactor">
    <cofactor evidence="1">
        <name>Mn(2+)</name>
        <dbReference type="ChEBI" id="CHEBI:29035"/>
    </cofactor>
    <text evidence="1">The Mn(2+) ion enhances activity.</text>
</comment>
<protein>
    <submittedName>
        <fullName evidence="3">Amidohydrolase</fullName>
    </submittedName>
</protein>
<dbReference type="InterPro" id="IPR002933">
    <property type="entry name" value="Peptidase_M20"/>
</dbReference>
<dbReference type="PANTHER" id="PTHR11014">
    <property type="entry name" value="PEPTIDASE M20 FAMILY MEMBER"/>
    <property type="match status" value="1"/>
</dbReference>
<dbReference type="Proteomes" id="UP000198304">
    <property type="component" value="Unassembled WGS sequence"/>
</dbReference>
<reference evidence="3 4" key="1">
    <citation type="submission" date="2017-06" db="EMBL/GenBank/DDBJ databases">
        <authorList>
            <person name="Kim H.J."/>
            <person name="Triplett B.A."/>
        </authorList>
    </citation>
    <scope>NUCLEOTIDE SEQUENCE [LARGE SCALE GENOMIC DNA]</scope>
    <source>
        <strain evidence="3 4">SCA</strain>
    </source>
</reference>
<feature type="binding site" evidence="1">
    <location>
        <position position="145"/>
    </location>
    <ligand>
        <name>Mn(2+)</name>
        <dbReference type="ChEBI" id="CHEBI:29035"/>
        <label>2</label>
    </ligand>
</feature>
<dbReference type="RefSeq" id="WP_089283928.1">
    <property type="nucleotide sequence ID" value="NZ_FZOJ01000018.1"/>
</dbReference>
<dbReference type="Pfam" id="PF01546">
    <property type="entry name" value="Peptidase_M20"/>
    <property type="match status" value="1"/>
</dbReference>
<dbReference type="Pfam" id="PF07687">
    <property type="entry name" value="M20_dimer"/>
    <property type="match status" value="1"/>
</dbReference>
<dbReference type="GO" id="GO:0016787">
    <property type="term" value="F:hydrolase activity"/>
    <property type="evidence" value="ECO:0007669"/>
    <property type="project" value="UniProtKB-KW"/>
</dbReference>
<dbReference type="InterPro" id="IPR017439">
    <property type="entry name" value="Amidohydrolase"/>
</dbReference>
<dbReference type="PIRSF" id="PIRSF005962">
    <property type="entry name" value="Pept_M20D_amidohydro"/>
    <property type="match status" value="1"/>
</dbReference>
<dbReference type="SUPFAM" id="SSF53187">
    <property type="entry name" value="Zn-dependent exopeptidases"/>
    <property type="match status" value="1"/>
</dbReference>
<evidence type="ECO:0000313" key="4">
    <source>
        <dbReference type="Proteomes" id="UP000198304"/>
    </source>
</evidence>
<evidence type="ECO:0000259" key="2">
    <source>
        <dbReference type="Pfam" id="PF07687"/>
    </source>
</evidence>
<feature type="binding site" evidence="1">
    <location>
        <position position="88"/>
    </location>
    <ligand>
        <name>Mn(2+)</name>
        <dbReference type="ChEBI" id="CHEBI:29035"/>
        <label>2</label>
    </ligand>
</feature>
<keyword evidence="1" id="KW-0479">Metal-binding</keyword>
<dbReference type="AlphaFoldDB" id="A0A239GT07"/>
<keyword evidence="3" id="KW-0378">Hydrolase</keyword>